<dbReference type="PROSITE" id="PS51257">
    <property type="entry name" value="PROKAR_LIPOPROTEIN"/>
    <property type="match status" value="1"/>
</dbReference>
<name>A0ABS8EN45_9FLAO</name>
<dbReference type="InterPro" id="IPR050952">
    <property type="entry name" value="TRIM-NHL_E3_ligases"/>
</dbReference>
<protein>
    <recommendedName>
        <fullName evidence="5">NHL repeat-containing protein</fullName>
    </recommendedName>
</protein>
<sequence length="278" mass="31604">MKKVLILLSIIIVSCNSPKKEEKKTIKEWTLKEVIKIDGINPIGIALKGEELWLSDSDHNRLVQIDTTGNIIKTVNDFDRPMHIDANTTSIYVPQYGIDTVTVLTNNTRKVVPLQIELDAPAGVSTYKDELAIVDFYNNQIHYNNGNQWSSFGSEGNANGQFYYPTDVQITSNEIWVADAYNHRVQVFDKKGVFVRAIAWDQGINAATGIFVSKDEVFVTDFENDRVLIFDHKGVLKQELKDKVNKPTDMIIKENILYTLNYRQSTINAYVLESVLKK</sequence>
<comment type="caution">
    <text evidence="3">The sequence shown here is derived from an EMBL/GenBank/DDBJ whole genome shotgun (WGS) entry which is preliminary data.</text>
</comment>
<evidence type="ECO:0008006" key="5">
    <source>
        <dbReference type="Google" id="ProtNLM"/>
    </source>
</evidence>
<dbReference type="EMBL" id="JAFMPT010000005">
    <property type="protein sequence ID" value="MCC1483995.1"/>
    <property type="molecule type" value="Genomic_DNA"/>
</dbReference>
<gene>
    <name evidence="3" type="ORF">J1C55_05275</name>
</gene>
<reference evidence="3" key="2">
    <citation type="submission" date="2021-10" db="EMBL/GenBank/DDBJ databases">
        <title>Genome of Winogradskyella sp. E313.</title>
        <authorList>
            <person name="Zhou Y."/>
        </authorList>
    </citation>
    <scope>NUCLEOTIDE SEQUENCE</scope>
    <source>
        <strain evidence="3">E313</strain>
    </source>
</reference>
<reference evidence="3" key="1">
    <citation type="submission" date="2021-03" db="EMBL/GenBank/DDBJ databases">
        <authorList>
            <person name="Ping X."/>
        </authorList>
    </citation>
    <scope>NUCLEOTIDE SEQUENCE</scope>
    <source>
        <strain evidence="3">E313</strain>
    </source>
</reference>
<dbReference type="InterPro" id="IPR001258">
    <property type="entry name" value="NHL_repeat"/>
</dbReference>
<evidence type="ECO:0000256" key="1">
    <source>
        <dbReference type="ARBA" id="ARBA00022737"/>
    </source>
</evidence>
<proteinExistence type="predicted"/>
<dbReference type="PROSITE" id="PS51125">
    <property type="entry name" value="NHL"/>
    <property type="match status" value="1"/>
</dbReference>
<dbReference type="Pfam" id="PF01436">
    <property type="entry name" value="NHL"/>
    <property type="match status" value="1"/>
</dbReference>
<dbReference type="Gene3D" id="2.120.10.30">
    <property type="entry name" value="TolB, C-terminal domain"/>
    <property type="match status" value="1"/>
</dbReference>
<organism evidence="3 4">
    <name type="scientific">Winogradskyella immobilis</name>
    <dbReference type="NCBI Taxonomy" id="2816852"/>
    <lineage>
        <taxon>Bacteria</taxon>
        <taxon>Pseudomonadati</taxon>
        <taxon>Bacteroidota</taxon>
        <taxon>Flavobacteriia</taxon>
        <taxon>Flavobacteriales</taxon>
        <taxon>Flavobacteriaceae</taxon>
        <taxon>Winogradskyella</taxon>
    </lineage>
</organism>
<dbReference type="InterPro" id="IPR011042">
    <property type="entry name" value="6-blade_b-propeller_TolB-like"/>
</dbReference>
<dbReference type="PANTHER" id="PTHR24104">
    <property type="entry name" value="E3 UBIQUITIN-PROTEIN LIGASE NHLRC1-RELATED"/>
    <property type="match status" value="1"/>
</dbReference>
<dbReference type="PANTHER" id="PTHR24104:SF25">
    <property type="entry name" value="PROTEIN LIN-41"/>
    <property type="match status" value="1"/>
</dbReference>
<dbReference type="SUPFAM" id="SSF63825">
    <property type="entry name" value="YWTD domain"/>
    <property type="match status" value="1"/>
</dbReference>
<keyword evidence="1" id="KW-0677">Repeat</keyword>
<evidence type="ECO:0000313" key="3">
    <source>
        <dbReference type="EMBL" id="MCC1483995.1"/>
    </source>
</evidence>
<feature type="repeat" description="NHL" evidence="2">
    <location>
        <begin position="150"/>
        <end position="191"/>
    </location>
</feature>
<accession>A0ABS8EN45</accession>
<dbReference type="RefSeq" id="WP_227476444.1">
    <property type="nucleotide sequence ID" value="NZ_JAFMPT010000005.1"/>
</dbReference>
<evidence type="ECO:0000313" key="4">
    <source>
        <dbReference type="Proteomes" id="UP000778797"/>
    </source>
</evidence>
<dbReference type="Proteomes" id="UP000778797">
    <property type="component" value="Unassembled WGS sequence"/>
</dbReference>
<evidence type="ECO:0000256" key="2">
    <source>
        <dbReference type="PROSITE-ProRule" id="PRU00504"/>
    </source>
</evidence>
<keyword evidence="4" id="KW-1185">Reference proteome</keyword>